<dbReference type="GO" id="GO:0004803">
    <property type="term" value="F:transposase activity"/>
    <property type="evidence" value="ECO:0007669"/>
    <property type="project" value="InterPro"/>
</dbReference>
<proteinExistence type="predicted"/>
<dbReference type="Proteomes" id="UP000287996">
    <property type="component" value="Unassembled WGS sequence"/>
</dbReference>
<dbReference type="Pfam" id="PF01797">
    <property type="entry name" value="Y1_Tnp"/>
    <property type="match status" value="1"/>
</dbReference>
<organism evidence="2 3">
    <name type="scientific">Idiomarina tyrosinivorans</name>
    <dbReference type="NCBI Taxonomy" id="1445662"/>
    <lineage>
        <taxon>Bacteria</taxon>
        <taxon>Pseudomonadati</taxon>
        <taxon>Pseudomonadota</taxon>
        <taxon>Gammaproteobacteria</taxon>
        <taxon>Alteromonadales</taxon>
        <taxon>Idiomarinaceae</taxon>
        <taxon>Idiomarina</taxon>
    </lineage>
</organism>
<keyword evidence="3" id="KW-1185">Reference proteome</keyword>
<dbReference type="PANTHER" id="PTHR36966">
    <property type="entry name" value="REP-ASSOCIATED TYROSINE TRANSPOSASE"/>
    <property type="match status" value="1"/>
</dbReference>
<dbReference type="InterPro" id="IPR036515">
    <property type="entry name" value="Transposase_17_sf"/>
</dbReference>
<dbReference type="OrthoDB" id="9794403at2"/>
<dbReference type="RefSeq" id="WP_126841741.1">
    <property type="nucleotide sequence ID" value="NZ_PIQH01000005.1"/>
</dbReference>
<name>A0A432ZQT6_9GAMM</name>
<reference evidence="2 3" key="1">
    <citation type="journal article" date="2011" name="Front. Microbiol.">
        <title>Genomic signatures of strain selection and enhancement in Bacillus atrophaeus var. globigii, a historical biowarfare simulant.</title>
        <authorList>
            <person name="Gibbons H.S."/>
            <person name="Broomall S.M."/>
            <person name="McNew L.A."/>
            <person name="Daligault H."/>
            <person name="Chapman C."/>
            <person name="Bruce D."/>
            <person name="Karavis M."/>
            <person name="Krepps M."/>
            <person name="McGregor P.A."/>
            <person name="Hong C."/>
            <person name="Park K.H."/>
            <person name="Akmal A."/>
            <person name="Feldman A."/>
            <person name="Lin J.S."/>
            <person name="Chang W.E."/>
            <person name="Higgs B.W."/>
            <person name="Demirev P."/>
            <person name="Lindquist J."/>
            <person name="Liem A."/>
            <person name="Fochler E."/>
            <person name="Read T.D."/>
            <person name="Tapia R."/>
            <person name="Johnson S."/>
            <person name="Bishop-Lilly K.A."/>
            <person name="Detter C."/>
            <person name="Han C."/>
            <person name="Sozhamannan S."/>
            <person name="Rosenzweig C.N."/>
            <person name="Skowronski E.W."/>
        </authorList>
    </citation>
    <scope>NUCLEOTIDE SEQUENCE [LARGE SCALE GENOMIC DNA]</scope>
    <source>
        <strain evidence="2 3">CC-PW-9</strain>
    </source>
</reference>
<dbReference type="AlphaFoldDB" id="A0A432ZQT6"/>
<accession>A0A432ZQT6</accession>
<dbReference type="Gene3D" id="3.30.70.1290">
    <property type="entry name" value="Transposase IS200-like"/>
    <property type="match status" value="1"/>
</dbReference>
<evidence type="ECO:0000259" key="1">
    <source>
        <dbReference type="SMART" id="SM01321"/>
    </source>
</evidence>
<evidence type="ECO:0000313" key="2">
    <source>
        <dbReference type="EMBL" id="RUO80243.1"/>
    </source>
</evidence>
<feature type="domain" description="Transposase IS200-like" evidence="1">
    <location>
        <begin position="9"/>
        <end position="138"/>
    </location>
</feature>
<dbReference type="NCBIfam" id="NF047646">
    <property type="entry name" value="REP_Tyr_transpos"/>
    <property type="match status" value="1"/>
</dbReference>
<dbReference type="SUPFAM" id="SSF143422">
    <property type="entry name" value="Transposase IS200-like"/>
    <property type="match status" value="1"/>
</dbReference>
<dbReference type="InterPro" id="IPR002686">
    <property type="entry name" value="Transposase_17"/>
</dbReference>
<dbReference type="GO" id="GO:0006313">
    <property type="term" value="P:DNA transposition"/>
    <property type="evidence" value="ECO:0007669"/>
    <property type="project" value="InterPro"/>
</dbReference>
<dbReference type="PANTHER" id="PTHR36966:SF1">
    <property type="entry name" value="REP-ASSOCIATED TYROSINE TRANSPOSASE"/>
    <property type="match status" value="1"/>
</dbReference>
<evidence type="ECO:0000313" key="3">
    <source>
        <dbReference type="Proteomes" id="UP000287996"/>
    </source>
</evidence>
<dbReference type="SMART" id="SM01321">
    <property type="entry name" value="Y1_Tnp"/>
    <property type="match status" value="1"/>
</dbReference>
<sequence length="186" mass="22443">MRNVRRYFEKGGYYFFTVNTFQRQPVLLKPAVQKAFWQAVRQTMETHPFDIEAWCMLPDHFHCVIFCEDEKLPQRWAKIKALTTRALPEFAHNAINAKTANDSRIMRKSGRLWQKSYFERTIRNDRERYMLMLYTLFNPVKHGYIENAIEWPYSTLRSGLARGFYPSSWRSIDTTWLQQQFGNYFE</sequence>
<gene>
    <name evidence="2" type="ORF">CWI84_06320</name>
</gene>
<dbReference type="EMBL" id="PIQH01000005">
    <property type="protein sequence ID" value="RUO80243.1"/>
    <property type="molecule type" value="Genomic_DNA"/>
</dbReference>
<dbReference type="GO" id="GO:0043565">
    <property type="term" value="F:sequence-specific DNA binding"/>
    <property type="evidence" value="ECO:0007669"/>
    <property type="project" value="TreeGrafter"/>
</dbReference>
<protein>
    <submittedName>
        <fullName evidence="2">Transposase</fullName>
    </submittedName>
</protein>
<comment type="caution">
    <text evidence="2">The sequence shown here is derived from an EMBL/GenBank/DDBJ whole genome shotgun (WGS) entry which is preliminary data.</text>
</comment>
<dbReference type="InterPro" id="IPR052715">
    <property type="entry name" value="RAYT_transposase"/>
</dbReference>